<protein>
    <recommendedName>
        <fullName evidence="5">Carboxylic ester hydrolase</fullName>
        <ecNumber evidence="5">3.1.1.-</ecNumber>
    </recommendedName>
</protein>
<feature type="domain" description="Carboxylesterase type B" evidence="7">
    <location>
        <begin position="161"/>
        <end position="298"/>
    </location>
</feature>
<feature type="domain" description="Carboxylesterase type B" evidence="7">
    <location>
        <begin position="6"/>
        <end position="144"/>
    </location>
</feature>
<evidence type="ECO:0000256" key="4">
    <source>
        <dbReference type="ARBA" id="ARBA00023180"/>
    </source>
</evidence>
<evidence type="ECO:0000256" key="1">
    <source>
        <dbReference type="ARBA" id="ARBA00005964"/>
    </source>
</evidence>
<evidence type="ECO:0000313" key="8">
    <source>
        <dbReference type="EMBL" id="CAD7256567.1"/>
    </source>
</evidence>
<dbReference type="InterPro" id="IPR029058">
    <property type="entry name" value="AB_hydrolase_fold"/>
</dbReference>
<reference evidence="8" key="1">
    <citation type="submission" date="2020-11" db="EMBL/GenBank/DDBJ databases">
        <authorList>
            <person name="Tran Van P."/>
        </authorList>
    </citation>
    <scope>NUCLEOTIDE SEQUENCE</scope>
</reference>
<accession>A0A7R9AMR7</accession>
<sequence length="461" mass="50774">MAELVTVKVSEGIVRGKRSTTKNGGTYYSFQGVPYANPPVGARRFKPPETPDSWNGVRDALCLGSPCSQINKFTGKMDGSEDCLYLNVYTTELLPPNASSRAVLVFIHGGGFVWGSGGTDFYGPDLLMSSDVVLVTFNYRLGVLDVSRCTAISVLKIISTYRAYLGFLRLDGSDVSPNNGMKDQVAVLRWVSRNIAKFGGDPHNVTIFGESAGGVCVNYHLLSPLSKGLFHKAIAMSGSVYCSWALDRSCHGRARRLGEELGCHSDNPQSLAEFLRTVPVTQLVMAQSSMLSDKDTEKLYAHYNQSSDSVISTLPLCFVRCAVNHENICSAFQPRVSLCCTFPACNEKCQDFKSFCCPSVEPQTPEAFLPQDPELMCDKLISYGVHKMVAELFIRSSQPVFYYQFSYDGDWGFLQALGERAPGPDEVTYEGTPARDSPEKENEEWVEGESYFVSISESDEI</sequence>
<dbReference type="PROSITE" id="PS00122">
    <property type="entry name" value="CARBOXYLESTERASE_B_1"/>
    <property type="match status" value="1"/>
</dbReference>
<evidence type="ECO:0000259" key="7">
    <source>
        <dbReference type="Pfam" id="PF00135"/>
    </source>
</evidence>
<dbReference type="Pfam" id="PF00135">
    <property type="entry name" value="COesterase"/>
    <property type="match status" value="2"/>
</dbReference>
<dbReference type="GO" id="GO:0052689">
    <property type="term" value="F:carboxylic ester hydrolase activity"/>
    <property type="evidence" value="ECO:0007669"/>
    <property type="project" value="UniProtKB-KW"/>
</dbReference>
<dbReference type="PANTHER" id="PTHR43142:SF1">
    <property type="entry name" value="CARBOXYLIC ESTER HYDROLASE"/>
    <property type="match status" value="1"/>
</dbReference>
<dbReference type="InterPro" id="IPR002018">
    <property type="entry name" value="CarbesteraseB"/>
</dbReference>
<dbReference type="AlphaFoldDB" id="A0A7R9AMR7"/>
<name>A0A7R9AMR7_TIMSH</name>
<dbReference type="SUPFAM" id="SSF53474">
    <property type="entry name" value="alpha/beta-Hydrolases"/>
    <property type="match status" value="1"/>
</dbReference>
<dbReference type="InterPro" id="IPR019826">
    <property type="entry name" value="Carboxylesterase_B_AS"/>
</dbReference>
<dbReference type="EC" id="3.1.1.-" evidence="5"/>
<evidence type="ECO:0000256" key="3">
    <source>
        <dbReference type="ARBA" id="ARBA00022801"/>
    </source>
</evidence>
<gene>
    <name evidence="8" type="ORF">TSIB3V08_LOCUS847</name>
</gene>
<keyword evidence="2" id="KW-0719">Serine esterase</keyword>
<dbReference type="PANTHER" id="PTHR43142">
    <property type="entry name" value="CARBOXYLIC ESTER HYDROLASE"/>
    <property type="match status" value="1"/>
</dbReference>
<feature type="region of interest" description="Disordered" evidence="6">
    <location>
        <begin position="421"/>
        <end position="447"/>
    </location>
</feature>
<evidence type="ECO:0000256" key="6">
    <source>
        <dbReference type="SAM" id="MobiDB-lite"/>
    </source>
</evidence>
<keyword evidence="4" id="KW-0325">Glycoprotein</keyword>
<keyword evidence="3 5" id="KW-0378">Hydrolase</keyword>
<comment type="similarity">
    <text evidence="1 5">Belongs to the type-B carboxylesterase/lipase family.</text>
</comment>
<dbReference type="EMBL" id="OC000221">
    <property type="protein sequence ID" value="CAD7256567.1"/>
    <property type="molecule type" value="Genomic_DNA"/>
</dbReference>
<evidence type="ECO:0000256" key="2">
    <source>
        <dbReference type="ARBA" id="ARBA00022487"/>
    </source>
</evidence>
<dbReference type="Gene3D" id="3.40.50.1820">
    <property type="entry name" value="alpha/beta hydrolase"/>
    <property type="match status" value="1"/>
</dbReference>
<proteinExistence type="inferred from homology"/>
<organism evidence="8">
    <name type="scientific">Timema shepardi</name>
    <name type="common">Walking stick</name>
    <dbReference type="NCBI Taxonomy" id="629360"/>
    <lineage>
        <taxon>Eukaryota</taxon>
        <taxon>Metazoa</taxon>
        <taxon>Ecdysozoa</taxon>
        <taxon>Arthropoda</taxon>
        <taxon>Hexapoda</taxon>
        <taxon>Insecta</taxon>
        <taxon>Pterygota</taxon>
        <taxon>Neoptera</taxon>
        <taxon>Polyneoptera</taxon>
        <taxon>Phasmatodea</taxon>
        <taxon>Timematodea</taxon>
        <taxon>Timematoidea</taxon>
        <taxon>Timematidae</taxon>
        <taxon>Timema</taxon>
    </lineage>
</organism>
<evidence type="ECO:0000256" key="5">
    <source>
        <dbReference type="RuleBase" id="RU361235"/>
    </source>
</evidence>